<sequence length="110" mass="13241">MSIDTLTARGQSMNIIDQIRDRRNDLIKDFLDERTLINYVSEQYKITDLSPMKIQFIKNELKDLLASPVDAEFFKPLIDESKKTDNFILEDYHDKFFYQEIMFIIKNYIY</sequence>
<evidence type="ECO:0000313" key="2">
    <source>
        <dbReference type="Proteomes" id="UP000190961"/>
    </source>
</evidence>
<keyword evidence="2" id="KW-1185">Reference proteome</keyword>
<protein>
    <submittedName>
        <fullName evidence="1">Uncharacterized protein</fullName>
    </submittedName>
</protein>
<evidence type="ECO:0000313" key="1">
    <source>
        <dbReference type="EMBL" id="SKC83068.1"/>
    </source>
</evidence>
<name>A0A1T5M5H6_9BACT</name>
<dbReference type="AlphaFoldDB" id="A0A1T5M5H6"/>
<dbReference type="RefSeq" id="WP_079688888.1">
    <property type="nucleotide sequence ID" value="NZ_FUZU01000003.1"/>
</dbReference>
<reference evidence="1 2" key="1">
    <citation type="submission" date="2017-02" db="EMBL/GenBank/DDBJ databases">
        <authorList>
            <person name="Peterson S.W."/>
        </authorList>
    </citation>
    <scope>NUCLEOTIDE SEQUENCE [LARGE SCALE GENOMIC DNA]</scope>
    <source>
        <strain evidence="1 2">DSM 25262</strain>
    </source>
</reference>
<proteinExistence type="predicted"/>
<gene>
    <name evidence="1" type="ORF">SAMN05660236_4355</name>
</gene>
<dbReference type="Proteomes" id="UP000190961">
    <property type="component" value="Unassembled WGS sequence"/>
</dbReference>
<dbReference type="EMBL" id="FUZU01000003">
    <property type="protein sequence ID" value="SKC83068.1"/>
    <property type="molecule type" value="Genomic_DNA"/>
</dbReference>
<organism evidence="1 2">
    <name type="scientific">Ohtaekwangia koreensis</name>
    <dbReference type="NCBI Taxonomy" id="688867"/>
    <lineage>
        <taxon>Bacteria</taxon>
        <taxon>Pseudomonadati</taxon>
        <taxon>Bacteroidota</taxon>
        <taxon>Cytophagia</taxon>
        <taxon>Cytophagales</taxon>
        <taxon>Fulvivirgaceae</taxon>
        <taxon>Ohtaekwangia</taxon>
    </lineage>
</organism>
<dbReference type="STRING" id="688867.SAMN05660236_4355"/>
<accession>A0A1T5M5H6</accession>